<reference evidence="10" key="2">
    <citation type="submission" date="2019-11" db="EMBL/GenBank/DDBJ databases">
        <title>Improved Assembly of Tolypothrix boutellei genome.</title>
        <authorList>
            <person name="Sarangi A.N."/>
            <person name="Mukherjee M."/>
            <person name="Ghosh S."/>
            <person name="Singh D."/>
            <person name="Das A."/>
            <person name="Kant S."/>
            <person name="Prusty A."/>
            <person name="Tripathy S."/>
        </authorList>
    </citation>
    <scope>NUCLEOTIDE SEQUENCE</scope>
    <source>
        <strain evidence="10">VB521301</strain>
    </source>
</reference>
<dbReference type="SUPFAM" id="SSF56954">
    <property type="entry name" value="Outer membrane efflux proteins (OEP)"/>
    <property type="match status" value="1"/>
</dbReference>
<dbReference type="GO" id="GO:0015288">
    <property type="term" value="F:porin activity"/>
    <property type="evidence" value="ECO:0007669"/>
    <property type="project" value="TreeGrafter"/>
</dbReference>
<evidence type="ECO:0000256" key="6">
    <source>
        <dbReference type="ARBA" id="ARBA00023136"/>
    </source>
</evidence>
<dbReference type="GO" id="GO:0015562">
    <property type="term" value="F:efflux transmembrane transporter activity"/>
    <property type="evidence" value="ECO:0007669"/>
    <property type="project" value="InterPro"/>
</dbReference>
<accession>A0A0C1RJZ1</accession>
<feature type="region of interest" description="Disordered" evidence="9">
    <location>
        <begin position="163"/>
        <end position="184"/>
    </location>
</feature>
<feature type="region of interest" description="Disordered" evidence="9">
    <location>
        <begin position="246"/>
        <end position="291"/>
    </location>
</feature>
<evidence type="ECO:0000256" key="8">
    <source>
        <dbReference type="SAM" id="Coils"/>
    </source>
</evidence>
<sequence>MKGQIIFYSFLPSVTVAVLSTQTVLADTAEAAGVRHIASPSVFSSIYEDTSATININSRLATAVNNSVATSVMPSTNNAAGIIKSVSDRAGVVVTGKTGVPVRRIAGKIQGVLLEFKPTIKQIALIKKIRSASGTQKQSNPVIIPDQEPQQSTVMAVVQNSNPTGSVLEKTSTPAKQPVTEKKNSGSQLLSKLIETPKTGKVVEVAQMLDLVEFCPQPGKGSVGRSASLLLKSSTCSPNTAAVNRVAQSDSTATPPGESVNVKQDASTTTAPGQAVDVSQDNNPTTPSTPAISISQGFIKVPDYLNPSPNPLQFPTRPEEVRIRGTQPITLNEAIELARRNNRTLQEALLTLERNRFAVREQQAALLPSASLNANITRSGPGFIDREQLSDLQRQLGQQEASSSTSFGAGAQIQYDLYTSGSRRASIRAAEEQLRSAELEVETQSETIRLNVTTQYYDLQQADENVRIAQSAVTNAQASLRDAQALERAGVSTRFDVLRSQVNLANAQQQLTNARSQQRIARRQLAQTLSLAQALDITAADPVKLAGLWNIPLDQTIVQAFQNRPELQQRLADRNAAEQRRRSALAQLGPQFSVVAQYNTADEFDDSQSIQDNYSLALRANLNLYDGGAARARANQERVNIRIAENQFADQRNQIRFEVEQAYSDLQANLENVQTATAAVDQSREALRLARLRFQAGVGTQTEVIDAENDLTRSEGQRVEAILDYNRSLARLQRSITARANR</sequence>
<evidence type="ECO:0000256" key="2">
    <source>
        <dbReference type="ARBA" id="ARBA00007613"/>
    </source>
</evidence>
<gene>
    <name evidence="11" type="ORF">DA73_0212355</name>
    <name evidence="10" type="ORF">DA73_0400036515</name>
</gene>
<dbReference type="GO" id="GO:1990281">
    <property type="term" value="C:efflux pump complex"/>
    <property type="evidence" value="ECO:0007669"/>
    <property type="project" value="TreeGrafter"/>
</dbReference>
<dbReference type="RefSeq" id="WP_038081054.1">
    <property type="nucleotide sequence ID" value="NZ_JHEG04000001.1"/>
</dbReference>
<comment type="similarity">
    <text evidence="2">Belongs to the outer membrane factor (OMF) (TC 1.B.17) family.</text>
</comment>
<dbReference type="OrthoDB" id="501974at2"/>
<keyword evidence="7" id="KW-0998">Cell outer membrane</keyword>
<dbReference type="PANTHER" id="PTHR30026:SF21">
    <property type="entry name" value="SLR1270 PROTEIN"/>
    <property type="match status" value="1"/>
</dbReference>
<feature type="compositionally biased region" description="Polar residues" evidence="9">
    <location>
        <begin position="261"/>
        <end position="291"/>
    </location>
</feature>
<dbReference type="EMBL" id="JHEG02000037">
    <property type="protein sequence ID" value="KIE12330.1"/>
    <property type="molecule type" value="Genomic_DNA"/>
</dbReference>
<organism evidence="11">
    <name type="scientific">Tolypothrix bouteillei VB521301</name>
    <dbReference type="NCBI Taxonomy" id="1479485"/>
    <lineage>
        <taxon>Bacteria</taxon>
        <taxon>Bacillati</taxon>
        <taxon>Cyanobacteriota</taxon>
        <taxon>Cyanophyceae</taxon>
        <taxon>Nostocales</taxon>
        <taxon>Tolypothrichaceae</taxon>
        <taxon>Tolypothrix</taxon>
    </lineage>
</organism>
<protein>
    <submittedName>
        <fullName evidence="10">TolC family protein</fullName>
    </submittedName>
    <submittedName>
        <fullName evidence="11">Transporter</fullName>
    </submittedName>
</protein>
<dbReference type="STRING" id="1479485.DA73_0212355"/>
<evidence type="ECO:0000256" key="9">
    <source>
        <dbReference type="SAM" id="MobiDB-lite"/>
    </source>
</evidence>
<evidence type="ECO:0000256" key="5">
    <source>
        <dbReference type="ARBA" id="ARBA00022692"/>
    </source>
</evidence>
<keyword evidence="5" id="KW-0812">Transmembrane</keyword>
<keyword evidence="8" id="KW-0175">Coiled coil</keyword>
<feature type="compositionally biased region" description="Polar residues" evidence="9">
    <location>
        <begin position="163"/>
        <end position="175"/>
    </location>
</feature>
<evidence type="ECO:0000256" key="4">
    <source>
        <dbReference type="ARBA" id="ARBA00022452"/>
    </source>
</evidence>
<dbReference type="EMBL" id="JHEG04000001">
    <property type="protein sequence ID" value="KAF3890342.1"/>
    <property type="molecule type" value="Genomic_DNA"/>
</dbReference>
<evidence type="ECO:0000313" key="12">
    <source>
        <dbReference type="Proteomes" id="UP000029738"/>
    </source>
</evidence>
<comment type="subcellular location">
    <subcellularLocation>
        <location evidence="1">Cell outer membrane</location>
    </subcellularLocation>
</comment>
<dbReference type="Pfam" id="PF02321">
    <property type="entry name" value="OEP"/>
    <property type="match status" value="2"/>
</dbReference>
<evidence type="ECO:0000313" key="10">
    <source>
        <dbReference type="EMBL" id="KAF3890342.1"/>
    </source>
</evidence>
<dbReference type="InterPro" id="IPR003423">
    <property type="entry name" value="OMP_efflux"/>
</dbReference>
<evidence type="ECO:0000256" key="7">
    <source>
        <dbReference type="ARBA" id="ARBA00023237"/>
    </source>
</evidence>
<feature type="coiled-coil region" evidence="8">
    <location>
        <begin position="427"/>
        <end position="524"/>
    </location>
</feature>
<dbReference type="PANTHER" id="PTHR30026">
    <property type="entry name" value="OUTER MEMBRANE PROTEIN TOLC"/>
    <property type="match status" value="1"/>
</dbReference>
<evidence type="ECO:0000256" key="1">
    <source>
        <dbReference type="ARBA" id="ARBA00004442"/>
    </source>
</evidence>
<proteinExistence type="inferred from homology"/>
<name>A0A0C1RJZ1_9CYAN</name>
<dbReference type="AlphaFoldDB" id="A0A0C1RJZ1"/>
<dbReference type="Gene3D" id="1.20.1600.10">
    <property type="entry name" value="Outer membrane efflux proteins (OEP)"/>
    <property type="match status" value="1"/>
</dbReference>
<keyword evidence="6" id="KW-0472">Membrane</keyword>
<dbReference type="GO" id="GO:0009279">
    <property type="term" value="C:cell outer membrane"/>
    <property type="evidence" value="ECO:0007669"/>
    <property type="project" value="UniProtKB-SubCell"/>
</dbReference>
<dbReference type="InterPro" id="IPR051906">
    <property type="entry name" value="TolC-like"/>
</dbReference>
<dbReference type="Proteomes" id="UP000029738">
    <property type="component" value="Unassembled WGS sequence"/>
</dbReference>
<evidence type="ECO:0000256" key="3">
    <source>
        <dbReference type="ARBA" id="ARBA00022448"/>
    </source>
</evidence>
<keyword evidence="4" id="KW-1134">Transmembrane beta strand</keyword>
<evidence type="ECO:0000313" key="11">
    <source>
        <dbReference type="EMBL" id="KIE12330.1"/>
    </source>
</evidence>
<keyword evidence="12" id="KW-1185">Reference proteome</keyword>
<reference evidence="11" key="1">
    <citation type="journal article" date="2015" name="Genome Announc.">
        <title>Draft Genome Sequence of Tolypothrix boutellei Strain VB521301.</title>
        <authorList>
            <person name="Chandrababunaidu M.M."/>
            <person name="Singh D."/>
            <person name="Sen D."/>
            <person name="Bhan S."/>
            <person name="Das S."/>
            <person name="Gupta A."/>
            <person name="Adhikary S.P."/>
            <person name="Tripathy S."/>
        </authorList>
    </citation>
    <scope>NUCLEOTIDE SEQUENCE</scope>
    <source>
        <strain evidence="11">VB521301</strain>
    </source>
</reference>
<comment type="caution">
    <text evidence="11">The sequence shown here is derived from an EMBL/GenBank/DDBJ whole genome shotgun (WGS) entry which is preliminary data.</text>
</comment>
<keyword evidence="3" id="KW-0813">Transport</keyword>